<protein>
    <submittedName>
        <fullName evidence="1">Uncharacterized protein</fullName>
    </submittedName>
</protein>
<reference evidence="1 2" key="1">
    <citation type="submission" date="2017-11" db="EMBL/GenBank/DDBJ databases">
        <title>A major lineage of nontailed dsDNA viruses as unrecognized killers of marine bacteria.</title>
        <authorList>
            <person name="Kauffman K.M."/>
            <person name="Hussain F.A."/>
            <person name="Yang J."/>
            <person name="Arevalo P."/>
            <person name="Brown J.M."/>
            <person name="Chang W.K."/>
            <person name="VanInsberghe D."/>
            <person name="Elsherbini J."/>
            <person name="Cutler M.B."/>
            <person name="Kelly L."/>
            <person name="Polz M.F."/>
        </authorList>
    </citation>
    <scope>NUCLEOTIDE SEQUENCE [LARGE SCALE GENOMIC DNA]</scope>
</reference>
<keyword evidence="2" id="KW-1185">Reference proteome</keyword>
<proteinExistence type="predicted"/>
<dbReference type="EMBL" id="MG592470">
    <property type="protein sequence ID" value="AUR87236.1"/>
    <property type="molecule type" value="Genomic_DNA"/>
</dbReference>
<sequence length="94" mass="10998">MFTLYLEPKDSYIRQFRVYATNKTLICASNSKSFNTRWLDQYDAYLIGKGDPYAFSNIVQPPTTCEFLGEFDSREDLESAIEMFALMEDIPYHD</sequence>
<evidence type="ECO:0000313" key="1">
    <source>
        <dbReference type="EMBL" id="AUR87236.1"/>
    </source>
</evidence>
<gene>
    <name evidence="1" type="ORF">NVP1097O_90</name>
</gene>
<name>A0A2I7R0Q5_9CAUD</name>
<accession>A0A2I7R0Q5</accession>
<evidence type="ECO:0000313" key="2">
    <source>
        <dbReference type="Proteomes" id="UP000259765"/>
    </source>
</evidence>
<dbReference type="Proteomes" id="UP000259765">
    <property type="component" value="Segment"/>
</dbReference>
<organism evidence="1 2">
    <name type="scientific">Vibrio phage 1.097.O._10N.286.49.B3</name>
    <dbReference type="NCBI Taxonomy" id="1881383"/>
    <lineage>
        <taxon>Viruses</taxon>
        <taxon>Duplodnaviria</taxon>
        <taxon>Heunggongvirae</taxon>
        <taxon>Uroviricota</taxon>
        <taxon>Caudoviricetes</taxon>
        <taxon>Schitoviridae</taxon>
        <taxon>Pontosvirinae</taxon>
        <taxon>Dorisvirus</taxon>
        <taxon>Dorisvirus 49B3</taxon>
    </lineage>
</organism>